<keyword evidence="2" id="KW-1185">Reference proteome</keyword>
<dbReference type="EMBL" id="CAXAMM010030225">
    <property type="protein sequence ID" value="CAK9066167.1"/>
    <property type="molecule type" value="Genomic_DNA"/>
</dbReference>
<name>A0ABP0NTR8_9DINO</name>
<evidence type="ECO:0000313" key="2">
    <source>
        <dbReference type="Proteomes" id="UP001642464"/>
    </source>
</evidence>
<dbReference type="SUPFAM" id="SSF56784">
    <property type="entry name" value="HAD-like"/>
    <property type="match status" value="1"/>
</dbReference>
<feature type="non-terminal residue" evidence="1">
    <location>
        <position position="1"/>
    </location>
</feature>
<gene>
    <name evidence="1" type="ORF">SCF082_LOCUS33741</name>
</gene>
<dbReference type="InterPro" id="IPR036412">
    <property type="entry name" value="HAD-like_sf"/>
</dbReference>
<dbReference type="CDD" id="cd01427">
    <property type="entry name" value="HAD_like"/>
    <property type="match status" value="1"/>
</dbReference>
<dbReference type="Proteomes" id="UP001642464">
    <property type="component" value="Unassembled WGS sequence"/>
</dbReference>
<sequence length="141" mass="16017">FFVENRWMSETPWLLPSLTSTLDAPAEPPVKRLRSGSPSIQAVIFDFDGTLTVREEIPGWRIFPERGGFGRQGPDNSWLRERGFGGQDRISHLREMLCDLKRLGVQNRIVSFADRDVIERATALLELRSLFVDIAGFQEVG</sequence>
<proteinExistence type="predicted"/>
<evidence type="ECO:0000313" key="1">
    <source>
        <dbReference type="EMBL" id="CAK9066167.1"/>
    </source>
</evidence>
<feature type="non-terminal residue" evidence="1">
    <location>
        <position position="141"/>
    </location>
</feature>
<evidence type="ECO:0008006" key="3">
    <source>
        <dbReference type="Google" id="ProtNLM"/>
    </source>
</evidence>
<comment type="caution">
    <text evidence="1">The sequence shown here is derived from an EMBL/GenBank/DDBJ whole genome shotgun (WGS) entry which is preliminary data.</text>
</comment>
<accession>A0ABP0NTR8</accession>
<organism evidence="1 2">
    <name type="scientific">Durusdinium trenchii</name>
    <dbReference type="NCBI Taxonomy" id="1381693"/>
    <lineage>
        <taxon>Eukaryota</taxon>
        <taxon>Sar</taxon>
        <taxon>Alveolata</taxon>
        <taxon>Dinophyceae</taxon>
        <taxon>Suessiales</taxon>
        <taxon>Symbiodiniaceae</taxon>
        <taxon>Durusdinium</taxon>
    </lineage>
</organism>
<reference evidence="1 2" key="1">
    <citation type="submission" date="2024-02" db="EMBL/GenBank/DDBJ databases">
        <authorList>
            <person name="Chen Y."/>
            <person name="Shah S."/>
            <person name="Dougan E. K."/>
            <person name="Thang M."/>
            <person name="Chan C."/>
        </authorList>
    </citation>
    <scope>NUCLEOTIDE SEQUENCE [LARGE SCALE GENOMIC DNA]</scope>
</reference>
<protein>
    <recommendedName>
        <fullName evidence="3">Polynucleotide kinase</fullName>
    </recommendedName>
</protein>